<proteinExistence type="inferred from homology"/>
<evidence type="ECO:0000256" key="4">
    <source>
        <dbReference type="ARBA" id="ARBA00022801"/>
    </source>
</evidence>
<keyword evidence="4" id="KW-0378">Hydrolase</keyword>
<dbReference type="Gene3D" id="1.10.443.10">
    <property type="entry name" value="Intergrase catalytic core"/>
    <property type="match status" value="1"/>
</dbReference>
<evidence type="ECO:0000256" key="9">
    <source>
        <dbReference type="PROSITE-ProRule" id="PRU01248"/>
    </source>
</evidence>
<dbReference type="InterPro" id="IPR025269">
    <property type="entry name" value="SAM-like_dom"/>
</dbReference>
<dbReference type="GO" id="GO:0075713">
    <property type="term" value="P:establishment of integrated proviral latency"/>
    <property type="evidence" value="ECO:0007669"/>
    <property type="project" value="UniProtKB-KW"/>
</dbReference>
<dbReference type="InterPro" id="IPR011010">
    <property type="entry name" value="DNA_brk_join_enz"/>
</dbReference>
<evidence type="ECO:0000256" key="5">
    <source>
        <dbReference type="ARBA" id="ARBA00022908"/>
    </source>
</evidence>
<name>A0A6J5STV3_9CAUD</name>
<feature type="domain" description="Core-binding (CB)" evidence="11">
    <location>
        <begin position="102"/>
        <end position="183"/>
    </location>
</feature>
<evidence type="ECO:0000256" key="7">
    <source>
        <dbReference type="ARBA" id="ARBA00023172"/>
    </source>
</evidence>
<dbReference type="GO" id="GO:0044826">
    <property type="term" value="P:viral genome integration into host DNA"/>
    <property type="evidence" value="ECO:0007669"/>
    <property type="project" value="UniProtKB-KW"/>
</dbReference>
<dbReference type="EMBL" id="LR797460">
    <property type="protein sequence ID" value="CAB4218735.1"/>
    <property type="molecule type" value="Genomic_DNA"/>
</dbReference>
<evidence type="ECO:0000256" key="1">
    <source>
        <dbReference type="ARBA" id="ARBA00008857"/>
    </source>
</evidence>
<dbReference type="GO" id="GO:0016740">
    <property type="term" value="F:transferase activity"/>
    <property type="evidence" value="ECO:0007669"/>
    <property type="project" value="UniProtKB-KW"/>
</dbReference>
<keyword evidence="7" id="KW-0233">DNA recombination</keyword>
<dbReference type="InterPro" id="IPR035386">
    <property type="entry name" value="Arm-DNA-bind_5"/>
</dbReference>
<comment type="similarity">
    <text evidence="1">Belongs to the 'phage' integrase family.</text>
</comment>
<keyword evidence="3" id="KW-0808">Transferase</keyword>
<dbReference type="PANTHER" id="PTHR30349:SF64">
    <property type="entry name" value="PROPHAGE INTEGRASE INTD-RELATED"/>
    <property type="match status" value="1"/>
</dbReference>
<dbReference type="Gene3D" id="1.10.150.130">
    <property type="match status" value="1"/>
</dbReference>
<dbReference type="PROSITE" id="PS51900">
    <property type="entry name" value="CB"/>
    <property type="match status" value="1"/>
</dbReference>
<gene>
    <name evidence="12" type="ORF">UFOVP1596_39</name>
</gene>
<evidence type="ECO:0000256" key="2">
    <source>
        <dbReference type="ARBA" id="ARBA00016082"/>
    </source>
</evidence>
<dbReference type="InterPro" id="IPR010998">
    <property type="entry name" value="Integrase_recombinase_N"/>
</dbReference>
<evidence type="ECO:0000256" key="3">
    <source>
        <dbReference type="ARBA" id="ARBA00022679"/>
    </source>
</evidence>
<accession>A0A6J5STV3</accession>
<evidence type="ECO:0000259" key="11">
    <source>
        <dbReference type="PROSITE" id="PS51900"/>
    </source>
</evidence>
<dbReference type="InterPro" id="IPR044068">
    <property type="entry name" value="CB"/>
</dbReference>
<keyword evidence="6 9" id="KW-0238">DNA-binding</keyword>
<keyword evidence="5" id="KW-0229">DNA integration</keyword>
<sequence length="397" mass="45533">MAATIKTVLLQAKENGKSTVYFQIIKNKRVKRISSGYSVTRKLFDESAGKCLKDHPNCSALNTQIRAAFNRTEGKILEIERINPDCTTDQIMDFIHSGKTGPSFFEFADKNTERFNTPDSTQFTAIKSLIKYFKDFAGADLRFNQLTTSLLRDYVAHMTKKKLAKSTQRTKLNRIQAIVNAAIFDKIIKPDENPFVGFDMPKPGKSNRQRLTLDEIKKIENFEAEPGTLLGNAKYVFLFQYYNGMRIGDTIRLKWNSIISGRLVYIMHKSTKPISFPLSKKSLDILELYKGFDPVYIFGVVKHDTLKPNKQSETEATKINKHLKIIAKKLEIDKHMHTHIARHSFTKTADDAGIELKYLQMMLGHSSEKETRTYRDSIQNDELDEKLLQVQQKMSSL</sequence>
<dbReference type="SUPFAM" id="SSF56349">
    <property type="entry name" value="DNA breaking-rejoining enzymes"/>
    <property type="match status" value="1"/>
</dbReference>
<dbReference type="GO" id="GO:0016787">
    <property type="term" value="F:hydrolase activity"/>
    <property type="evidence" value="ECO:0007669"/>
    <property type="project" value="UniProtKB-KW"/>
</dbReference>
<dbReference type="InterPro" id="IPR050090">
    <property type="entry name" value="Tyrosine_recombinase_XerCD"/>
</dbReference>
<dbReference type="PROSITE" id="PS51898">
    <property type="entry name" value="TYR_RECOMBINASE"/>
    <property type="match status" value="1"/>
</dbReference>
<keyword evidence="8" id="KW-1179">Viral genome integration</keyword>
<dbReference type="InterPro" id="IPR013762">
    <property type="entry name" value="Integrase-like_cat_sf"/>
</dbReference>
<evidence type="ECO:0000259" key="10">
    <source>
        <dbReference type="PROSITE" id="PS51898"/>
    </source>
</evidence>
<evidence type="ECO:0000313" key="12">
    <source>
        <dbReference type="EMBL" id="CAB4218735.1"/>
    </source>
</evidence>
<keyword evidence="8" id="KW-1160">Virus entry into host cell</keyword>
<dbReference type="GO" id="GO:0006310">
    <property type="term" value="P:DNA recombination"/>
    <property type="evidence" value="ECO:0007669"/>
    <property type="project" value="UniProtKB-KW"/>
</dbReference>
<reference evidence="12" key="1">
    <citation type="submission" date="2020-05" db="EMBL/GenBank/DDBJ databases">
        <authorList>
            <person name="Chiriac C."/>
            <person name="Salcher M."/>
            <person name="Ghai R."/>
            <person name="Kavagutti S V."/>
        </authorList>
    </citation>
    <scope>NUCLEOTIDE SEQUENCE</scope>
</reference>
<dbReference type="Pfam" id="PF17293">
    <property type="entry name" value="Arm-DNA-bind_5"/>
    <property type="match status" value="1"/>
</dbReference>
<evidence type="ECO:0000256" key="8">
    <source>
        <dbReference type="ARBA" id="ARBA00023195"/>
    </source>
</evidence>
<dbReference type="Pfam" id="PF00589">
    <property type="entry name" value="Phage_integrase"/>
    <property type="match status" value="1"/>
</dbReference>
<evidence type="ECO:0000256" key="6">
    <source>
        <dbReference type="ARBA" id="ARBA00023125"/>
    </source>
</evidence>
<dbReference type="PANTHER" id="PTHR30349">
    <property type="entry name" value="PHAGE INTEGRASE-RELATED"/>
    <property type="match status" value="1"/>
</dbReference>
<dbReference type="GO" id="GO:0015074">
    <property type="term" value="P:DNA integration"/>
    <property type="evidence" value="ECO:0007669"/>
    <property type="project" value="UniProtKB-KW"/>
</dbReference>
<dbReference type="InterPro" id="IPR002104">
    <property type="entry name" value="Integrase_catalytic"/>
</dbReference>
<protein>
    <recommendedName>
        <fullName evidence="2">Integrase</fullName>
    </recommendedName>
</protein>
<organism evidence="12">
    <name type="scientific">uncultured Caudovirales phage</name>
    <dbReference type="NCBI Taxonomy" id="2100421"/>
    <lineage>
        <taxon>Viruses</taxon>
        <taxon>Duplodnaviria</taxon>
        <taxon>Heunggongvirae</taxon>
        <taxon>Uroviricota</taxon>
        <taxon>Caudoviricetes</taxon>
        <taxon>Peduoviridae</taxon>
        <taxon>Maltschvirus</taxon>
        <taxon>Maltschvirus maltsch</taxon>
    </lineage>
</organism>
<dbReference type="CDD" id="cd01185">
    <property type="entry name" value="INTN1_C_like"/>
    <property type="match status" value="1"/>
</dbReference>
<dbReference type="Pfam" id="PF13102">
    <property type="entry name" value="Phage_int_SAM_5"/>
    <property type="match status" value="1"/>
</dbReference>
<feature type="domain" description="Tyr recombinase" evidence="10">
    <location>
        <begin position="206"/>
        <end position="388"/>
    </location>
</feature>
<dbReference type="GO" id="GO:0003677">
    <property type="term" value="F:DNA binding"/>
    <property type="evidence" value="ECO:0007669"/>
    <property type="project" value="UniProtKB-UniRule"/>
</dbReference>